<reference evidence="2 3" key="1">
    <citation type="journal article" date="2013" name="Genome Announc.">
        <title>Genome sequences for three denitrifying bacterial strains isolated from a uranium- and nitrate-contaminated subsurface environment.</title>
        <authorList>
            <person name="Venkatramanan R."/>
            <person name="Prakash O."/>
            <person name="Woyke T."/>
            <person name="Chain P."/>
            <person name="Goodwin L.A."/>
            <person name="Watson D."/>
            <person name="Brooks S."/>
            <person name="Kostka J.E."/>
            <person name="Green S.J."/>
        </authorList>
    </citation>
    <scope>NUCLEOTIDE SEQUENCE [LARGE SCALE GENOMIC DNA]</scope>
    <source>
        <strain evidence="2 3">1NES1</strain>
    </source>
</reference>
<dbReference type="AlphaFoldDB" id="N0B8Z2"/>
<name>N0B8Z2_9HYPH</name>
<evidence type="ECO:0000256" key="1">
    <source>
        <dbReference type="SAM" id="MobiDB-lite"/>
    </source>
</evidence>
<dbReference type="HOGENOM" id="CLU_2898115_0_0_5"/>
<dbReference type="KEGG" id="hdt:HYPDE_35453"/>
<organism evidence="2 3">
    <name type="scientific">Hyphomicrobium denitrificans 1NES1</name>
    <dbReference type="NCBI Taxonomy" id="670307"/>
    <lineage>
        <taxon>Bacteria</taxon>
        <taxon>Pseudomonadati</taxon>
        <taxon>Pseudomonadota</taxon>
        <taxon>Alphaproteobacteria</taxon>
        <taxon>Hyphomicrobiales</taxon>
        <taxon>Hyphomicrobiaceae</taxon>
        <taxon>Hyphomicrobium</taxon>
    </lineage>
</organism>
<keyword evidence="3" id="KW-1185">Reference proteome</keyword>
<evidence type="ECO:0000313" key="2">
    <source>
        <dbReference type="EMBL" id="AGK58762.1"/>
    </source>
</evidence>
<proteinExistence type="predicted"/>
<accession>N0B8Z2</accession>
<feature type="region of interest" description="Disordered" evidence="1">
    <location>
        <begin position="31"/>
        <end position="62"/>
    </location>
</feature>
<sequence>MNCRPDTESCDLRRVPAGNVRLGSEADVKHAHYANSHHTPPLHTPTLSPLRPFGSASATSSA</sequence>
<dbReference type="EMBL" id="CP005587">
    <property type="protein sequence ID" value="AGK58762.1"/>
    <property type="molecule type" value="Genomic_DNA"/>
</dbReference>
<evidence type="ECO:0000313" key="3">
    <source>
        <dbReference type="Proteomes" id="UP000005952"/>
    </source>
</evidence>
<protein>
    <submittedName>
        <fullName evidence="2">Uncharacterized protein</fullName>
    </submittedName>
</protein>
<gene>
    <name evidence="2" type="ORF">HYPDE_35453</name>
</gene>
<feature type="compositionally biased region" description="Low complexity" evidence="1">
    <location>
        <begin position="36"/>
        <end position="50"/>
    </location>
</feature>
<dbReference type="Proteomes" id="UP000005952">
    <property type="component" value="Chromosome"/>
</dbReference>